<keyword evidence="3" id="KW-1185">Reference proteome</keyword>
<accession>A0A210R5K6</accession>
<feature type="compositionally biased region" description="Polar residues" evidence="1">
    <location>
        <begin position="144"/>
        <end position="154"/>
    </location>
</feature>
<name>A0A210R5K6_MIZYE</name>
<sequence length="178" mass="19500">MLLQFLVKVDVSTEDIASVCMDANAPPVMAVGDVKRPCVFCHAYTVEDVRHHINVRVLRLTPASDVKNQSVTSPVKTEDSALNRTGANVNMVSNHLSVQSASEMTFLPFHLHTTTTSSLPLVSQSVEEARGSCSAAFNCDRKNNTQSNSKINLNHTTTTKTTTHHDKKKTPKLLITNN</sequence>
<gene>
    <name evidence="2" type="ORF">KP79_PYT08276</name>
</gene>
<evidence type="ECO:0000313" key="3">
    <source>
        <dbReference type="Proteomes" id="UP000242188"/>
    </source>
</evidence>
<dbReference type="EMBL" id="NEDP02000216">
    <property type="protein sequence ID" value="OWF56320.1"/>
    <property type="molecule type" value="Genomic_DNA"/>
</dbReference>
<feature type="region of interest" description="Disordered" evidence="1">
    <location>
        <begin position="144"/>
        <end position="178"/>
    </location>
</feature>
<evidence type="ECO:0000313" key="2">
    <source>
        <dbReference type="EMBL" id="OWF56320.1"/>
    </source>
</evidence>
<proteinExistence type="predicted"/>
<organism evidence="2 3">
    <name type="scientific">Mizuhopecten yessoensis</name>
    <name type="common">Japanese scallop</name>
    <name type="synonym">Patinopecten yessoensis</name>
    <dbReference type="NCBI Taxonomy" id="6573"/>
    <lineage>
        <taxon>Eukaryota</taxon>
        <taxon>Metazoa</taxon>
        <taxon>Spiralia</taxon>
        <taxon>Lophotrochozoa</taxon>
        <taxon>Mollusca</taxon>
        <taxon>Bivalvia</taxon>
        <taxon>Autobranchia</taxon>
        <taxon>Pteriomorphia</taxon>
        <taxon>Pectinida</taxon>
        <taxon>Pectinoidea</taxon>
        <taxon>Pectinidae</taxon>
        <taxon>Mizuhopecten</taxon>
    </lineage>
</organism>
<comment type="caution">
    <text evidence="2">The sequence shown here is derived from an EMBL/GenBank/DDBJ whole genome shotgun (WGS) entry which is preliminary data.</text>
</comment>
<protein>
    <submittedName>
        <fullName evidence="2">Uncharacterized protein</fullName>
    </submittedName>
</protein>
<reference evidence="2 3" key="1">
    <citation type="journal article" date="2017" name="Nat. Ecol. Evol.">
        <title>Scallop genome provides insights into evolution of bilaterian karyotype and development.</title>
        <authorList>
            <person name="Wang S."/>
            <person name="Zhang J."/>
            <person name="Jiao W."/>
            <person name="Li J."/>
            <person name="Xun X."/>
            <person name="Sun Y."/>
            <person name="Guo X."/>
            <person name="Huan P."/>
            <person name="Dong B."/>
            <person name="Zhang L."/>
            <person name="Hu X."/>
            <person name="Sun X."/>
            <person name="Wang J."/>
            <person name="Zhao C."/>
            <person name="Wang Y."/>
            <person name="Wang D."/>
            <person name="Huang X."/>
            <person name="Wang R."/>
            <person name="Lv J."/>
            <person name="Li Y."/>
            <person name="Zhang Z."/>
            <person name="Liu B."/>
            <person name="Lu W."/>
            <person name="Hui Y."/>
            <person name="Liang J."/>
            <person name="Zhou Z."/>
            <person name="Hou R."/>
            <person name="Li X."/>
            <person name="Liu Y."/>
            <person name="Li H."/>
            <person name="Ning X."/>
            <person name="Lin Y."/>
            <person name="Zhao L."/>
            <person name="Xing Q."/>
            <person name="Dou J."/>
            <person name="Li Y."/>
            <person name="Mao J."/>
            <person name="Guo H."/>
            <person name="Dou H."/>
            <person name="Li T."/>
            <person name="Mu C."/>
            <person name="Jiang W."/>
            <person name="Fu Q."/>
            <person name="Fu X."/>
            <person name="Miao Y."/>
            <person name="Liu J."/>
            <person name="Yu Q."/>
            <person name="Li R."/>
            <person name="Liao H."/>
            <person name="Li X."/>
            <person name="Kong Y."/>
            <person name="Jiang Z."/>
            <person name="Chourrout D."/>
            <person name="Li R."/>
            <person name="Bao Z."/>
        </authorList>
    </citation>
    <scope>NUCLEOTIDE SEQUENCE [LARGE SCALE GENOMIC DNA]</scope>
    <source>
        <strain evidence="2 3">PY_sf001</strain>
    </source>
</reference>
<dbReference type="Proteomes" id="UP000242188">
    <property type="component" value="Unassembled WGS sequence"/>
</dbReference>
<dbReference type="AlphaFoldDB" id="A0A210R5K6"/>
<evidence type="ECO:0000256" key="1">
    <source>
        <dbReference type="SAM" id="MobiDB-lite"/>
    </source>
</evidence>